<dbReference type="OrthoDB" id="4220372at2759"/>
<dbReference type="STRING" id="1365484.W6QNM6"/>
<dbReference type="InterPro" id="IPR001138">
    <property type="entry name" value="Zn2Cys6_DnaBD"/>
</dbReference>
<dbReference type="GO" id="GO:0008270">
    <property type="term" value="F:zinc ion binding"/>
    <property type="evidence" value="ECO:0007669"/>
    <property type="project" value="InterPro"/>
</dbReference>
<dbReference type="SMART" id="SM00066">
    <property type="entry name" value="GAL4"/>
    <property type="match status" value="1"/>
</dbReference>
<protein>
    <submittedName>
        <fullName evidence="6">Zn(2)-C6 fungal-type DNA-binding domain</fullName>
    </submittedName>
</protein>
<keyword evidence="3" id="KW-0804">Transcription</keyword>
<dbReference type="InterPro" id="IPR021858">
    <property type="entry name" value="Fun_TF"/>
</dbReference>
<dbReference type="Pfam" id="PF00172">
    <property type="entry name" value="Zn_clus"/>
    <property type="match status" value="1"/>
</dbReference>
<accession>W6QNM6</accession>
<evidence type="ECO:0000256" key="2">
    <source>
        <dbReference type="ARBA" id="ARBA00023125"/>
    </source>
</evidence>
<gene>
    <name evidence="6" type="ORF">PROQFM164_S14g000017</name>
</gene>
<organism evidence="6 7">
    <name type="scientific">Penicillium roqueforti (strain FM164)</name>
    <dbReference type="NCBI Taxonomy" id="1365484"/>
    <lineage>
        <taxon>Eukaryota</taxon>
        <taxon>Fungi</taxon>
        <taxon>Dikarya</taxon>
        <taxon>Ascomycota</taxon>
        <taxon>Pezizomycotina</taxon>
        <taxon>Eurotiomycetes</taxon>
        <taxon>Eurotiomycetidae</taxon>
        <taxon>Eurotiales</taxon>
        <taxon>Aspergillaceae</taxon>
        <taxon>Penicillium</taxon>
    </lineage>
</organism>
<dbReference type="EMBL" id="HG792028">
    <property type="protein sequence ID" value="CDM38518.1"/>
    <property type="molecule type" value="Genomic_DNA"/>
</dbReference>
<dbReference type="GO" id="GO:0000981">
    <property type="term" value="F:DNA-binding transcription factor activity, RNA polymerase II-specific"/>
    <property type="evidence" value="ECO:0007669"/>
    <property type="project" value="InterPro"/>
</dbReference>
<dbReference type="PANTHER" id="PTHR38791">
    <property type="entry name" value="ZN(II)2CYS6 TRANSCRIPTION FACTOR (EUROFUNG)-RELATED-RELATED"/>
    <property type="match status" value="1"/>
</dbReference>
<reference evidence="6" key="1">
    <citation type="journal article" date="2014" name="Nat. Commun.">
        <title>Multiple recent horizontal transfers of a large genomic region in cheese making fungi.</title>
        <authorList>
            <person name="Cheeseman K."/>
            <person name="Ropars J."/>
            <person name="Renault P."/>
            <person name="Dupont J."/>
            <person name="Gouzy J."/>
            <person name="Branca A."/>
            <person name="Abraham A.L."/>
            <person name="Ceppi M."/>
            <person name="Conseiller E."/>
            <person name="Debuchy R."/>
            <person name="Malagnac F."/>
            <person name="Goarin A."/>
            <person name="Silar P."/>
            <person name="Lacoste S."/>
            <person name="Sallet E."/>
            <person name="Bensimon A."/>
            <person name="Giraud T."/>
            <person name="Brygoo Y."/>
        </authorList>
    </citation>
    <scope>NUCLEOTIDE SEQUENCE [LARGE SCALE GENOMIC DNA]</scope>
    <source>
        <strain evidence="6">FM164</strain>
    </source>
</reference>
<dbReference type="AlphaFoldDB" id="W6QNM6"/>
<dbReference type="PANTHER" id="PTHR38791:SF5">
    <property type="entry name" value="TRANSCRIPTION FACTOR DBAG-RELATED"/>
    <property type="match status" value="1"/>
</dbReference>
<evidence type="ECO:0000313" key="6">
    <source>
        <dbReference type="EMBL" id="CDM38518.1"/>
    </source>
</evidence>
<dbReference type="InterPro" id="IPR053175">
    <property type="entry name" value="DHMBA_Reg_Transcription_Factor"/>
</dbReference>
<dbReference type="CDD" id="cd00067">
    <property type="entry name" value="GAL4"/>
    <property type="match status" value="1"/>
</dbReference>
<keyword evidence="2 6" id="KW-0238">DNA-binding</keyword>
<keyword evidence="7" id="KW-1185">Reference proteome</keyword>
<dbReference type="PROSITE" id="PS00463">
    <property type="entry name" value="ZN2_CY6_FUNGAL_1"/>
    <property type="match status" value="1"/>
</dbReference>
<evidence type="ECO:0000259" key="5">
    <source>
        <dbReference type="PROSITE" id="PS50048"/>
    </source>
</evidence>
<dbReference type="Gene3D" id="4.10.240.10">
    <property type="entry name" value="Zn(2)-C6 fungal-type DNA-binding domain"/>
    <property type="match status" value="1"/>
</dbReference>
<dbReference type="PROSITE" id="PS50048">
    <property type="entry name" value="ZN2_CY6_FUNGAL_2"/>
    <property type="match status" value="1"/>
</dbReference>
<dbReference type="Pfam" id="PF11951">
    <property type="entry name" value="Fungal_trans_2"/>
    <property type="match status" value="1"/>
</dbReference>
<evidence type="ECO:0000256" key="1">
    <source>
        <dbReference type="ARBA" id="ARBA00023015"/>
    </source>
</evidence>
<name>W6QNM6_PENRF</name>
<dbReference type="InterPro" id="IPR036864">
    <property type="entry name" value="Zn2-C6_fun-type_DNA-bd_sf"/>
</dbReference>
<dbReference type="GO" id="GO:0003677">
    <property type="term" value="F:DNA binding"/>
    <property type="evidence" value="ECO:0007669"/>
    <property type="project" value="UniProtKB-KW"/>
</dbReference>
<keyword evidence="1" id="KW-0805">Transcription regulation</keyword>
<evidence type="ECO:0000256" key="4">
    <source>
        <dbReference type="ARBA" id="ARBA00023242"/>
    </source>
</evidence>
<keyword evidence="4" id="KW-0539">Nucleus</keyword>
<evidence type="ECO:0000256" key="3">
    <source>
        <dbReference type="ARBA" id="ARBA00023163"/>
    </source>
</evidence>
<proteinExistence type="predicted"/>
<dbReference type="OMA" id="TWAIRVW"/>
<evidence type="ECO:0000313" key="7">
    <source>
        <dbReference type="Proteomes" id="UP000030686"/>
    </source>
</evidence>
<feature type="domain" description="Zn(2)-C6 fungal-type" evidence="5">
    <location>
        <begin position="14"/>
        <end position="42"/>
    </location>
</feature>
<dbReference type="SUPFAM" id="SSF57701">
    <property type="entry name" value="Zn2/Cys6 DNA-binding domain"/>
    <property type="match status" value="1"/>
</dbReference>
<sequence length="486" mass="54374">MAPLNSFRPRASRSCGNCRAVKRRCDQQTPHCGQCIRMRQECPGYRDKWDLVFRDQTDQTIQRYRKPKIESPAQALPAPARSLSPNADDIGVNYFLRNFVSGQSSSRGCLNYIPSVYREDGEHPTLVASMAAVGLVALANSTQQSDLANLARAKYTEAIRNVNVALTSPVESVKDSTLMSVISLGVFEHVSEHKSWVRHVQGAAALVVARGKGQFTSTATILMFNQVRADLVLACVHNEEPFPKDMIQLQEEAAKHIDASGAFWLLGILGTRCADLLMGVRANTRQVPWPEYLEEATMMEREFQHTALLLATQEPYTVTQNACWAPKLSYNGRVDLYKDTWAIRVWNNLRNLQMIVYEIMLYLLNKILVTDLTLTSAVRQSLELKVQMAMQNLSMLGDDILATIPQALEFLSSASNTPSVDLSFRGSVSGGYILTWCLYMVGKCPATKAETRRWIIQRLQDFGRNMGISIALRLVDDIAKIDQFAA</sequence>
<dbReference type="Proteomes" id="UP000030686">
    <property type="component" value="Unassembled WGS sequence"/>
</dbReference>